<evidence type="ECO:0000313" key="2">
    <source>
        <dbReference type="EMBL" id="KUG16241.1"/>
    </source>
</evidence>
<sequence>MLGIEDPWIWGVYILCILSALLCVIYGTIKWNKGGEEEAGEISEEAAWELEEEEMQEKELGL</sequence>
<comment type="caution">
    <text evidence="2">The sequence shown here is derived from an EMBL/GenBank/DDBJ whole genome shotgun (WGS) entry which is preliminary data.</text>
</comment>
<keyword evidence="1" id="KW-0812">Transmembrane</keyword>
<dbReference type="AlphaFoldDB" id="A0A0W8F5X7"/>
<accession>A0A0W8F5X7</accession>
<name>A0A0W8F5X7_9ZZZZ</name>
<keyword evidence="1" id="KW-1133">Transmembrane helix</keyword>
<gene>
    <name evidence="2" type="ORF">ASZ90_014092</name>
</gene>
<dbReference type="NCBIfam" id="NF045580">
    <property type="entry name" value="symport_access"/>
    <property type="match status" value="1"/>
</dbReference>
<feature type="transmembrane region" description="Helical" evidence="1">
    <location>
        <begin position="12"/>
        <end position="29"/>
    </location>
</feature>
<dbReference type="InterPro" id="IPR054615">
    <property type="entry name" value="Symport_access"/>
</dbReference>
<keyword evidence="1" id="KW-0472">Membrane</keyword>
<evidence type="ECO:0000256" key="1">
    <source>
        <dbReference type="SAM" id="Phobius"/>
    </source>
</evidence>
<proteinExistence type="predicted"/>
<organism evidence="2">
    <name type="scientific">hydrocarbon metagenome</name>
    <dbReference type="NCBI Taxonomy" id="938273"/>
    <lineage>
        <taxon>unclassified sequences</taxon>
        <taxon>metagenomes</taxon>
        <taxon>ecological metagenomes</taxon>
    </lineage>
</organism>
<protein>
    <submittedName>
        <fullName evidence="2">Uncharacterized protein</fullName>
    </submittedName>
</protein>
<reference evidence="2" key="1">
    <citation type="journal article" date="2015" name="Proc. Natl. Acad. Sci. U.S.A.">
        <title>Networks of energetic and metabolic interactions define dynamics in microbial communities.</title>
        <authorList>
            <person name="Embree M."/>
            <person name="Liu J.K."/>
            <person name="Al-Bassam M.M."/>
            <person name="Zengler K."/>
        </authorList>
    </citation>
    <scope>NUCLEOTIDE SEQUENCE</scope>
</reference>
<dbReference type="EMBL" id="LNQE01001506">
    <property type="protein sequence ID" value="KUG16241.1"/>
    <property type="molecule type" value="Genomic_DNA"/>
</dbReference>